<proteinExistence type="predicted"/>
<accession>A0A2P2PFQ2</accession>
<dbReference type="EMBL" id="GGEC01073015">
    <property type="protein sequence ID" value="MBX53499.1"/>
    <property type="molecule type" value="Transcribed_RNA"/>
</dbReference>
<evidence type="ECO:0000313" key="1">
    <source>
        <dbReference type="EMBL" id="MBX53499.1"/>
    </source>
</evidence>
<name>A0A2P2PFQ2_RHIMU</name>
<reference evidence="1" key="1">
    <citation type="submission" date="2018-02" db="EMBL/GenBank/DDBJ databases">
        <title>Rhizophora mucronata_Transcriptome.</title>
        <authorList>
            <person name="Meera S.P."/>
            <person name="Sreeshan A."/>
            <person name="Augustine A."/>
        </authorList>
    </citation>
    <scope>NUCLEOTIDE SEQUENCE</scope>
    <source>
        <tissue evidence="1">Leaf</tissue>
    </source>
</reference>
<protein>
    <submittedName>
        <fullName evidence="1">Uncharacterized protein</fullName>
    </submittedName>
</protein>
<sequence length="26" mass="2851">MLSGSDWFHMRIHAAIHGVTGNIEGN</sequence>
<dbReference type="AlphaFoldDB" id="A0A2P2PFQ2"/>
<organism evidence="1">
    <name type="scientific">Rhizophora mucronata</name>
    <name type="common">Asiatic mangrove</name>
    <dbReference type="NCBI Taxonomy" id="61149"/>
    <lineage>
        <taxon>Eukaryota</taxon>
        <taxon>Viridiplantae</taxon>
        <taxon>Streptophyta</taxon>
        <taxon>Embryophyta</taxon>
        <taxon>Tracheophyta</taxon>
        <taxon>Spermatophyta</taxon>
        <taxon>Magnoliopsida</taxon>
        <taxon>eudicotyledons</taxon>
        <taxon>Gunneridae</taxon>
        <taxon>Pentapetalae</taxon>
        <taxon>rosids</taxon>
        <taxon>fabids</taxon>
        <taxon>Malpighiales</taxon>
        <taxon>Rhizophoraceae</taxon>
        <taxon>Rhizophora</taxon>
    </lineage>
</organism>